<sequence>MNIGSDFPSNTWQGLCSKTTSTGGARRGLGTTTGDECRAIIGSTPDGSSALVLEDHDRRRKDLDTVRRASMSDVHGFEAVTAMASRDARDQRECRAMDGGAERKAGGEQGEDSATSITRGCGRVKSMQRARLHAPWEERERKAGGRRDHRGASTGGTMGKTPWGNSIRGAVLQEKSRAVEILDACSEQRKGAAWGNARERDAPPWASAGARRPSRERGYEEHDWARKGSSSTARGGSSGRWDTQELQGTITRR</sequence>
<dbReference type="AlphaFoldDB" id="A0A804NRE5"/>
<evidence type="ECO:0000256" key="1">
    <source>
        <dbReference type="SAM" id="MobiDB-lite"/>
    </source>
</evidence>
<feature type="compositionally biased region" description="Polar residues" evidence="1">
    <location>
        <begin position="7"/>
        <end position="18"/>
    </location>
</feature>
<name>A0A804NRE5_MAIZE</name>
<evidence type="ECO:0000313" key="3">
    <source>
        <dbReference type="Proteomes" id="UP000007305"/>
    </source>
</evidence>
<dbReference type="InParanoid" id="A0A804NRE5"/>
<feature type="compositionally biased region" description="Low complexity" evidence="1">
    <location>
        <begin position="19"/>
        <end position="30"/>
    </location>
</feature>
<proteinExistence type="predicted"/>
<dbReference type="Gramene" id="Zm00001eb180250_T001">
    <property type="protein sequence ID" value="Zm00001eb180250_P001"/>
    <property type="gene ID" value="Zm00001eb180250"/>
</dbReference>
<feature type="region of interest" description="Disordered" evidence="1">
    <location>
        <begin position="97"/>
        <end position="165"/>
    </location>
</feature>
<feature type="compositionally biased region" description="Polar residues" evidence="1">
    <location>
        <begin position="244"/>
        <end position="253"/>
    </location>
</feature>
<dbReference type="EnsemblPlants" id="Zm00001eb180250_T001">
    <property type="protein sequence ID" value="Zm00001eb180250_P001"/>
    <property type="gene ID" value="Zm00001eb180250"/>
</dbReference>
<protein>
    <submittedName>
        <fullName evidence="2">Uncharacterized protein</fullName>
    </submittedName>
</protein>
<feature type="compositionally biased region" description="Basic and acidic residues" evidence="1">
    <location>
        <begin position="97"/>
        <end position="106"/>
    </location>
</feature>
<feature type="region of interest" description="Disordered" evidence="1">
    <location>
        <begin position="188"/>
        <end position="253"/>
    </location>
</feature>
<accession>A0A804NRE5</accession>
<keyword evidence="3" id="KW-1185">Reference proteome</keyword>
<feature type="compositionally biased region" description="Basic and acidic residues" evidence="1">
    <location>
        <begin position="213"/>
        <end position="226"/>
    </location>
</feature>
<organism evidence="2 3">
    <name type="scientific">Zea mays</name>
    <name type="common">Maize</name>
    <dbReference type="NCBI Taxonomy" id="4577"/>
    <lineage>
        <taxon>Eukaryota</taxon>
        <taxon>Viridiplantae</taxon>
        <taxon>Streptophyta</taxon>
        <taxon>Embryophyta</taxon>
        <taxon>Tracheophyta</taxon>
        <taxon>Spermatophyta</taxon>
        <taxon>Magnoliopsida</taxon>
        <taxon>Liliopsida</taxon>
        <taxon>Poales</taxon>
        <taxon>Poaceae</taxon>
        <taxon>PACMAD clade</taxon>
        <taxon>Panicoideae</taxon>
        <taxon>Andropogonodae</taxon>
        <taxon>Andropogoneae</taxon>
        <taxon>Tripsacinae</taxon>
        <taxon>Zea</taxon>
    </lineage>
</organism>
<feature type="region of interest" description="Disordered" evidence="1">
    <location>
        <begin position="1"/>
        <end position="30"/>
    </location>
</feature>
<feature type="compositionally biased region" description="Basic and acidic residues" evidence="1">
    <location>
        <begin position="134"/>
        <end position="146"/>
    </location>
</feature>
<reference evidence="2" key="2">
    <citation type="submission" date="2019-07" db="EMBL/GenBank/DDBJ databases">
        <authorList>
            <person name="Seetharam A."/>
            <person name="Woodhouse M."/>
            <person name="Cannon E."/>
        </authorList>
    </citation>
    <scope>NUCLEOTIDE SEQUENCE [LARGE SCALE GENOMIC DNA]</scope>
    <source>
        <strain evidence="2">cv. B73</strain>
    </source>
</reference>
<dbReference type="Proteomes" id="UP000007305">
    <property type="component" value="Chromosome 4"/>
</dbReference>
<reference evidence="2" key="3">
    <citation type="submission" date="2021-05" db="UniProtKB">
        <authorList>
            <consortium name="EnsemblPlants"/>
        </authorList>
    </citation>
    <scope>IDENTIFICATION</scope>
    <source>
        <strain evidence="2">cv. B73</strain>
    </source>
</reference>
<reference evidence="3" key="1">
    <citation type="journal article" date="2009" name="Science">
        <title>The B73 maize genome: complexity, diversity, and dynamics.</title>
        <authorList>
            <person name="Schnable P.S."/>
            <person name="Ware D."/>
            <person name="Fulton R.S."/>
            <person name="Stein J.C."/>
            <person name="Wei F."/>
            <person name="Pasternak S."/>
            <person name="Liang C."/>
            <person name="Zhang J."/>
            <person name="Fulton L."/>
            <person name="Graves T.A."/>
            <person name="Minx P."/>
            <person name="Reily A.D."/>
            <person name="Courtney L."/>
            <person name="Kruchowski S.S."/>
            <person name="Tomlinson C."/>
            <person name="Strong C."/>
            <person name="Delehaunty K."/>
            <person name="Fronick C."/>
            <person name="Courtney B."/>
            <person name="Rock S.M."/>
            <person name="Belter E."/>
            <person name="Du F."/>
            <person name="Kim K."/>
            <person name="Abbott R.M."/>
            <person name="Cotton M."/>
            <person name="Levy A."/>
            <person name="Marchetto P."/>
            <person name="Ochoa K."/>
            <person name="Jackson S.M."/>
            <person name="Gillam B."/>
            <person name="Chen W."/>
            <person name="Yan L."/>
            <person name="Higginbotham J."/>
            <person name="Cardenas M."/>
            <person name="Waligorski J."/>
            <person name="Applebaum E."/>
            <person name="Phelps L."/>
            <person name="Falcone J."/>
            <person name="Kanchi K."/>
            <person name="Thane T."/>
            <person name="Scimone A."/>
            <person name="Thane N."/>
            <person name="Henke J."/>
            <person name="Wang T."/>
            <person name="Ruppert J."/>
            <person name="Shah N."/>
            <person name="Rotter K."/>
            <person name="Hodges J."/>
            <person name="Ingenthron E."/>
            <person name="Cordes M."/>
            <person name="Kohlberg S."/>
            <person name="Sgro J."/>
            <person name="Delgado B."/>
            <person name="Mead K."/>
            <person name="Chinwalla A."/>
            <person name="Leonard S."/>
            <person name="Crouse K."/>
            <person name="Collura K."/>
            <person name="Kudrna D."/>
            <person name="Currie J."/>
            <person name="He R."/>
            <person name="Angelova A."/>
            <person name="Rajasekar S."/>
            <person name="Mueller T."/>
            <person name="Lomeli R."/>
            <person name="Scara G."/>
            <person name="Ko A."/>
            <person name="Delaney K."/>
            <person name="Wissotski M."/>
            <person name="Lopez G."/>
            <person name="Campos D."/>
            <person name="Braidotti M."/>
            <person name="Ashley E."/>
            <person name="Golser W."/>
            <person name="Kim H."/>
            <person name="Lee S."/>
            <person name="Lin J."/>
            <person name="Dujmic Z."/>
            <person name="Kim W."/>
            <person name="Talag J."/>
            <person name="Zuccolo A."/>
            <person name="Fan C."/>
            <person name="Sebastian A."/>
            <person name="Kramer M."/>
            <person name="Spiegel L."/>
            <person name="Nascimento L."/>
            <person name="Zutavern T."/>
            <person name="Miller B."/>
            <person name="Ambroise C."/>
            <person name="Muller S."/>
            <person name="Spooner W."/>
            <person name="Narechania A."/>
            <person name="Ren L."/>
            <person name="Wei S."/>
            <person name="Kumari S."/>
            <person name="Faga B."/>
            <person name="Levy M.J."/>
            <person name="McMahan L."/>
            <person name="Van Buren P."/>
            <person name="Vaughn M.W."/>
            <person name="Ying K."/>
            <person name="Yeh C.-T."/>
            <person name="Emrich S.J."/>
            <person name="Jia Y."/>
            <person name="Kalyanaraman A."/>
            <person name="Hsia A.-P."/>
            <person name="Barbazuk W.B."/>
            <person name="Baucom R.S."/>
            <person name="Brutnell T.P."/>
            <person name="Carpita N.C."/>
            <person name="Chaparro C."/>
            <person name="Chia J.-M."/>
            <person name="Deragon J.-M."/>
            <person name="Estill J.C."/>
            <person name="Fu Y."/>
            <person name="Jeddeloh J.A."/>
            <person name="Han Y."/>
            <person name="Lee H."/>
            <person name="Li P."/>
            <person name="Lisch D.R."/>
            <person name="Liu S."/>
            <person name="Liu Z."/>
            <person name="Nagel D.H."/>
            <person name="McCann M.C."/>
            <person name="SanMiguel P."/>
            <person name="Myers A.M."/>
            <person name="Nettleton D."/>
            <person name="Nguyen J."/>
            <person name="Penning B.W."/>
            <person name="Ponnala L."/>
            <person name="Schneider K.L."/>
            <person name="Schwartz D.C."/>
            <person name="Sharma A."/>
            <person name="Soderlund C."/>
            <person name="Springer N.M."/>
            <person name="Sun Q."/>
            <person name="Wang H."/>
            <person name="Waterman M."/>
            <person name="Westerman R."/>
            <person name="Wolfgruber T.K."/>
            <person name="Yang L."/>
            <person name="Yu Y."/>
            <person name="Zhang L."/>
            <person name="Zhou S."/>
            <person name="Zhu Q."/>
            <person name="Bennetzen J.L."/>
            <person name="Dawe R.K."/>
            <person name="Jiang J."/>
            <person name="Jiang N."/>
            <person name="Presting G.G."/>
            <person name="Wessler S.R."/>
            <person name="Aluru S."/>
            <person name="Martienssen R.A."/>
            <person name="Clifton S.W."/>
            <person name="McCombie W.R."/>
            <person name="Wing R.A."/>
            <person name="Wilson R.K."/>
        </authorList>
    </citation>
    <scope>NUCLEOTIDE SEQUENCE [LARGE SCALE GENOMIC DNA]</scope>
    <source>
        <strain evidence="3">cv. B73</strain>
    </source>
</reference>
<evidence type="ECO:0000313" key="2">
    <source>
        <dbReference type="EnsemblPlants" id="Zm00001eb180250_P001"/>
    </source>
</evidence>